<dbReference type="RefSeq" id="WP_117489259.1">
    <property type="nucleotide sequence ID" value="NZ_BLYJ01000009.1"/>
</dbReference>
<proteinExistence type="predicted"/>
<dbReference type="CDD" id="cd02230">
    <property type="entry name" value="cupin_HP0902-like"/>
    <property type="match status" value="1"/>
</dbReference>
<organism evidence="2 3">
    <name type="scientific">Butyricicoccus faecihominis</name>
    <dbReference type="NCBI Taxonomy" id="1712515"/>
    <lineage>
        <taxon>Bacteria</taxon>
        <taxon>Bacillati</taxon>
        <taxon>Bacillota</taxon>
        <taxon>Clostridia</taxon>
        <taxon>Eubacteriales</taxon>
        <taxon>Butyricicoccaceae</taxon>
        <taxon>Butyricicoccus</taxon>
    </lineage>
</organism>
<evidence type="ECO:0000313" key="3">
    <source>
        <dbReference type="Proteomes" id="UP000620147"/>
    </source>
</evidence>
<dbReference type="SUPFAM" id="SSF51182">
    <property type="entry name" value="RmlC-like cupins"/>
    <property type="match status" value="1"/>
</dbReference>
<dbReference type="PANTHER" id="PTHR37694">
    <property type="entry name" value="SLR8022 PROTEIN"/>
    <property type="match status" value="1"/>
</dbReference>
<gene>
    <name evidence="2" type="ORF">BUFA31_09820</name>
</gene>
<dbReference type="InterPro" id="IPR014710">
    <property type="entry name" value="RmlC-like_jellyroll"/>
</dbReference>
<accession>A0ABQ1DYL3</accession>
<evidence type="ECO:0000313" key="2">
    <source>
        <dbReference type="EMBL" id="GFO87818.1"/>
    </source>
</evidence>
<comment type="caution">
    <text evidence="2">The sequence shown here is derived from an EMBL/GenBank/DDBJ whole genome shotgun (WGS) entry which is preliminary data.</text>
</comment>
<protein>
    <submittedName>
        <fullName evidence="2">Cupin</fullName>
    </submittedName>
</protein>
<sequence length="116" mass="12472">MDKFIRNIDHESVVRLAELVSVQSGQVVSKTLAQNKAVSITLFAFDKGEEIGTHDSTGDAMVTVLEGTGRFTVGGVPHIVKAGETLVMPAKVPHAVYGEEAFKWVLTVVFPDGFEA</sequence>
<evidence type="ECO:0000259" key="1">
    <source>
        <dbReference type="Pfam" id="PF07883"/>
    </source>
</evidence>
<dbReference type="EMBL" id="BLYJ01000009">
    <property type="protein sequence ID" value="GFO87818.1"/>
    <property type="molecule type" value="Genomic_DNA"/>
</dbReference>
<keyword evidence="3" id="KW-1185">Reference proteome</keyword>
<dbReference type="Pfam" id="PF07883">
    <property type="entry name" value="Cupin_2"/>
    <property type="match status" value="1"/>
</dbReference>
<name>A0ABQ1DYL3_9FIRM</name>
<dbReference type="InterPro" id="IPR013096">
    <property type="entry name" value="Cupin_2"/>
</dbReference>
<dbReference type="PANTHER" id="PTHR37694:SF1">
    <property type="entry name" value="SLR8022 PROTEIN"/>
    <property type="match status" value="1"/>
</dbReference>
<dbReference type="InterPro" id="IPR011051">
    <property type="entry name" value="RmlC_Cupin_sf"/>
</dbReference>
<feature type="domain" description="Cupin type-2" evidence="1">
    <location>
        <begin position="42"/>
        <end position="105"/>
    </location>
</feature>
<dbReference type="Proteomes" id="UP000620147">
    <property type="component" value="Unassembled WGS sequence"/>
</dbReference>
<dbReference type="Gene3D" id="2.60.120.10">
    <property type="entry name" value="Jelly Rolls"/>
    <property type="match status" value="1"/>
</dbReference>
<reference evidence="2 3" key="1">
    <citation type="submission" date="2020-06" db="EMBL/GenBank/DDBJ databases">
        <title>Characterization of fructooligosaccharide metabolism and fructooligosaccharide-degrading enzymes in human commensal butyrate producers.</title>
        <authorList>
            <person name="Tanno H."/>
            <person name="Fujii T."/>
            <person name="Hirano K."/>
            <person name="Maeno S."/>
            <person name="Tonozuka T."/>
            <person name="Sakamoto M."/>
            <person name="Ohkuma M."/>
            <person name="Tochio T."/>
            <person name="Endo A."/>
        </authorList>
    </citation>
    <scope>NUCLEOTIDE SEQUENCE [LARGE SCALE GENOMIC DNA]</scope>
    <source>
        <strain evidence="2 3">JCM 31056</strain>
    </source>
</reference>